<dbReference type="AlphaFoldDB" id="A0A1B2E6U5"/>
<dbReference type="InterPro" id="IPR020449">
    <property type="entry name" value="Tscrpt_reg_AraC-type_HTH"/>
</dbReference>
<dbReference type="Pfam" id="PF12833">
    <property type="entry name" value="HTH_18"/>
    <property type="match status" value="1"/>
</dbReference>
<keyword evidence="9" id="KW-1185">Reference proteome</keyword>
<dbReference type="GO" id="GO:0003700">
    <property type="term" value="F:DNA-binding transcription factor activity"/>
    <property type="evidence" value="ECO:0007669"/>
    <property type="project" value="InterPro"/>
</dbReference>
<reference evidence="8 9" key="2">
    <citation type="submission" date="2016-12" db="EMBL/GenBank/DDBJ databases">
        <title>Genome sequencing and description of Paenibacillus sp. nov. from high altitude lake in the Indian Trans- Himalayas.</title>
        <authorList>
            <person name="Kiran S."/>
            <person name="Swarnkar M.K."/>
            <person name="Rana A."/>
            <person name="Tewari R."/>
            <person name="Gulati A."/>
        </authorList>
    </citation>
    <scope>NUCLEOTIDE SEQUENCE [LARGE SCALE GENOMIC DNA]</scope>
    <source>
        <strain evidence="8 9">IHBB 9951</strain>
    </source>
</reference>
<dbReference type="RefSeq" id="WP_077566997.1">
    <property type="nucleotide sequence ID" value="NZ_CP016809.1"/>
</dbReference>
<dbReference type="Pfam" id="PF00072">
    <property type="entry name" value="Response_reg"/>
    <property type="match status" value="1"/>
</dbReference>
<dbReference type="PANTHER" id="PTHR43280:SF2">
    <property type="entry name" value="HTH-TYPE TRANSCRIPTIONAL REGULATOR EXSA"/>
    <property type="match status" value="1"/>
</dbReference>
<dbReference type="InterPro" id="IPR018060">
    <property type="entry name" value="HTH_AraC"/>
</dbReference>
<dbReference type="KEGG" id="pib:BBD41_25320"/>
<dbReference type="GO" id="GO:0043565">
    <property type="term" value="F:sequence-specific DNA binding"/>
    <property type="evidence" value="ECO:0007669"/>
    <property type="project" value="InterPro"/>
</dbReference>
<evidence type="ECO:0000259" key="5">
    <source>
        <dbReference type="PROSITE" id="PS01124"/>
    </source>
</evidence>
<evidence type="ECO:0000313" key="8">
    <source>
        <dbReference type="EMBL" id="OOC62198.1"/>
    </source>
</evidence>
<name>A0A1B2E6U5_9BACL</name>
<feature type="domain" description="HTH araC/xylS-type" evidence="5">
    <location>
        <begin position="429"/>
        <end position="528"/>
    </location>
</feature>
<keyword evidence="1" id="KW-0805">Transcription regulation</keyword>
<dbReference type="EMBL" id="MRVI01000001">
    <property type="protein sequence ID" value="OOC62198.1"/>
    <property type="molecule type" value="Genomic_DNA"/>
</dbReference>
<dbReference type="Gene3D" id="1.10.10.60">
    <property type="entry name" value="Homeodomain-like"/>
    <property type="match status" value="2"/>
</dbReference>
<dbReference type="SUPFAM" id="SSF52172">
    <property type="entry name" value="CheY-like"/>
    <property type="match status" value="1"/>
</dbReference>
<dbReference type="InterPro" id="IPR009057">
    <property type="entry name" value="Homeodomain-like_sf"/>
</dbReference>
<feature type="modified residue" description="4-aspartylphosphate" evidence="4">
    <location>
        <position position="55"/>
    </location>
</feature>
<evidence type="ECO:0000256" key="3">
    <source>
        <dbReference type="ARBA" id="ARBA00023163"/>
    </source>
</evidence>
<dbReference type="PROSITE" id="PS01124">
    <property type="entry name" value="HTH_ARAC_FAMILY_2"/>
    <property type="match status" value="1"/>
</dbReference>
<dbReference type="Proteomes" id="UP000189059">
    <property type="component" value="Unassembled WGS sequence"/>
</dbReference>
<dbReference type="GO" id="GO:0000160">
    <property type="term" value="P:phosphorelay signal transduction system"/>
    <property type="evidence" value="ECO:0007669"/>
    <property type="project" value="InterPro"/>
</dbReference>
<proteinExistence type="predicted"/>
<dbReference type="CDD" id="cd17536">
    <property type="entry name" value="REC_YesN-like"/>
    <property type="match status" value="1"/>
</dbReference>
<evidence type="ECO:0000313" key="9">
    <source>
        <dbReference type="Proteomes" id="UP000189059"/>
    </source>
</evidence>
<protein>
    <submittedName>
        <fullName evidence="7">DNA-binding response regulator</fullName>
    </submittedName>
</protein>
<evidence type="ECO:0000256" key="2">
    <source>
        <dbReference type="ARBA" id="ARBA00023125"/>
    </source>
</evidence>
<dbReference type="OrthoDB" id="1974963at2"/>
<keyword evidence="2 7" id="KW-0238">DNA-binding</keyword>
<dbReference type="SMART" id="SM00342">
    <property type="entry name" value="HTH_ARAC"/>
    <property type="match status" value="1"/>
</dbReference>
<dbReference type="SMART" id="SM00448">
    <property type="entry name" value="REC"/>
    <property type="match status" value="1"/>
</dbReference>
<reference evidence="7" key="1">
    <citation type="submission" date="2016-08" db="EMBL/GenBank/DDBJ databases">
        <title>Complete Genome Seqeunce of Paenibacillus sp. nov. IHBB 9852 from high altitute lake of Indian trans-Himalayas.</title>
        <authorList>
            <person name="Kiran S."/>
            <person name="Swarnkar M.K."/>
            <person name="Rana A."/>
            <person name="Tewari R."/>
            <person name="Gulati A."/>
        </authorList>
    </citation>
    <scope>NUCLEOTIDE SEQUENCE [LARGE SCALE GENOMIC DNA]</scope>
    <source>
        <strain evidence="7">IHBB 9852</strain>
    </source>
</reference>
<gene>
    <name evidence="8" type="ORF">BBD40_10220</name>
    <name evidence="7" type="ORF">BBD41_25320</name>
</gene>
<evidence type="ECO:0000256" key="1">
    <source>
        <dbReference type="ARBA" id="ARBA00023015"/>
    </source>
</evidence>
<evidence type="ECO:0000259" key="6">
    <source>
        <dbReference type="PROSITE" id="PS50110"/>
    </source>
</evidence>
<accession>A0A1B2E6U5</accession>
<dbReference type="InterPro" id="IPR018062">
    <property type="entry name" value="HTH_AraC-typ_CS"/>
</dbReference>
<evidence type="ECO:0000256" key="4">
    <source>
        <dbReference type="PROSITE-ProRule" id="PRU00169"/>
    </source>
</evidence>
<dbReference type="SUPFAM" id="SSF46689">
    <property type="entry name" value="Homeodomain-like"/>
    <property type="match status" value="1"/>
</dbReference>
<dbReference type="InterPro" id="IPR001789">
    <property type="entry name" value="Sig_transdc_resp-reg_receiver"/>
</dbReference>
<organism evidence="7">
    <name type="scientific">Paenibacillus ihbetae</name>
    <dbReference type="NCBI Taxonomy" id="1870820"/>
    <lineage>
        <taxon>Bacteria</taxon>
        <taxon>Bacillati</taxon>
        <taxon>Bacillota</taxon>
        <taxon>Bacilli</taxon>
        <taxon>Bacillales</taxon>
        <taxon>Paenibacillaceae</taxon>
        <taxon>Paenibacillus</taxon>
    </lineage>
</organism>
<dbReference type="EMBL" id="CP016809">
    <property type="protein sequence ID" value="ANY75627.1"/>
    <property type="molecule type" value="Genomic_DNA"/>
</dbReference>
<dbReference type="Gene3D" id="3.40.50.2300">
    <property type="match status" value="1"/>
</dbReference>
<evidence type="ECO:0000313" key="7">
    <source>
        <dbReference type="EMBL" id="ANY75627.1"/>
    </source>
</evidence>
<dbReference type="PROSITE" id="PS50110">
    <property type="entry name" value="RESPONSE_REGULATORY"/>
    <property type="match status" value="1"/>
</dbReference>
<dbReference type="PROSITE" id="PS00041">
    <property type="entry name" value="HTH_ARAC_FAMILY_1"/>
    <property type="match status" value="1"/>
</dbReference>
<feature type="domain" description="Response regulatory" evidence="6">
    <location>
        <begin position="3"/>
        <end position="120"/>
    </location>
</feature>
<sequence length="539" mass="62225">MLNMMIVDDEKLLTDSLKMDIDWESLGIGTVFTAYNSRQAKEVFKQERVDLILCDIEMPQESGLELLAWVRTNYPQTESVFMTCHAEFKLAQRALQLGSFDYLLKPIPDDELREVIGNVVEKIMKDQEVQQYSRIGQFWARHQPLLAERLWLDIINLTIASQPDHIQKAAEERNIPFDPRMRLLPVLISVQRYHKPFSPRDEKIIEYALINSGEEILQIHGNGLLFGLTEGKLLALVPFEREVESHQKSLRSRSEEFIASCTAWFYCDVSIYIGNAVYGHEVREMVGQLVQWDKGNVSFTNKVFVWGSKQPVQDAIKIPDMNAWSIMLKEGQGNQVVMEAEDVLKSWIGNEGTGAETLYRFHHNFLQMIFYVLKLKGIEAHLLFEDEASERLYHRAARSVPDMILWVRHTVSKSMESMGDLQQTDSMIDKVERFIQERIQLEDLTRETVAKHVFLNPDYLDRLFKKVAGTSVTEYIVRKRLLLAQDLLLKTNLSIGSIAAQTGYSNFAHFSRRFKKQFGMSPADYRKQAANSPFSEKSI</sequence>
<keyword evidence="4" id="KW-0597">Phosphoprotein</keyword>
<dbReference type="InterPro" id="IPR011006">
    <property type="entry name" value="CheY-like_superfamily"/>
</dbReference>
<dbReference type="PRINTS" id="PR00032">
    <property type="entry name" value="HTHARAC"/>
</dbReference>
<keyword evidence="3" id="KW-0804">Transcription</keyword>
<dbReference type="PANTHER" id="PTHR43280">
    <property type="entry name" value="ARAC-FAMILY TRANSCRIPTIONAL REGULATOR"/>
    <property type="match status" value="1"/>
</dbReference>